<keyword evidence="3" id="KW-1185">Reference proteome</keyword>
<proteinExistence type="predicted"/>
<dbReference type="Proteomes" id="UP000268093">
    <property type="component" value="Unassembled WGS sequence"/>
</dbReference>
<dbReference type="Pfam" id="PF06522">
    <property type="entry name" value="B12D"/>
    <property type="match status" value="1"/>
</dbReference>
<name>A0A433D2J6_9FUNG</name>
<evidence type="ECO:0000256" key="1">
    <source>
        <dbReference type="SAM" id="Phobius"/>
    </source>
</evidence>
<dbReference type="AlphaFoldDB" id="A0A433D2J6"/>
<reference evidence="2 3" key="1">
    <citation type="journal article" date="2018" name="New Phytol.">
        <title>Phylogenomics of Endogonaceae and evolution of mycorrhizas within Mucoromycota.</title>
        <authorList>
            <person name="Chang Y."/>
            <person name="Desiro A."/>
            <person name="Na H."/>
            <person name="Sandor L."/>
            <person name="Lipzen A."/>
            <person name="Clum A."/>
            <person name="Barry K."/>
            <person name="Grigoriev I.V."/>
            <person name="Martin F.M."/>
            <person name="Stajich J.E."/>
            <person name="Smith M.E."/>
            <person name="Bonito G."/>
            <person name="Spatafora J.W."/>
        </authorList>
    </citation>
    <scope>NUCLEOTIDE SEQUENCE [LARGE SCALE GENOMIC DNA]</scope>
    <source>
        <strain evidence="2 3">GMNB39</strain>
    </source>
</reference>
<evidence type="ECO:0000313" key="3">
    <source>
        <dbReference type="Proteomes" id="UP000268093"/>
    </source>
</evidence>
<dbReference type="PANTHER" id="PTHR14256">
    <property type="entry name" value="NADH-UBIQUINONE OXIDOREDUCTASE MLRQ SUBUNIT"/>
    <property type="match status" value="1"/>
</dbReference>
<keyword evidence="1" id="KW-0472">Membrane</keyword>
<accession>A0A433D2J6</accession>
<keyword evidence="2" id="KW-0830">Ubiquinone</keyword>
<keyword evidence="1" id="KW-0812">Transmembrane</keyword>
<keyword evidence="1" id="KW-1133">Transmembrane helix</keyword>
<comment type="caution">
    <text evidence="2">The sequence shown here is derived from an EMBL/GenBank/DDBJ whole genome shotgun (WGS) entry which is preliminary data.</text>
</comment>
<dbReference type="OrthoDB" id="5511684at2759"/>
<dbReference type="InterPro" id="IPR010530">
    <property type="entry name" value="B12D"/>
</dbReference>
<dbReference type="PANTHER" id="PTHR14256:SF1">
    <property type="entry name" value="GEO09626P1"/>
    <property type="match status" value="1"/>
</dbReference>
<feature type="transmembrane region" description="Helical" evidence="1">
    <location>
        <begin position="34"/>
        <end position="53"/>
    </location>
</feature>
<evidence type="ECO:0000313" key="2">
    <source>
        <dbReference type="EMBL" id="RUP45052.1"/>
    </source>
</evidence>
<dbReference type="EMBL" id="RBNI01007894">
    <property type="protein sequence ID" value="RUP45052.1"/>
    <property type="molecule type" value="Genomic_DNA"/>
</dbReference>
<organism evidence="2 3">
    <name type="scientific">Jimgerdemannia flammicorona</name>
    <dbReference type="NCBI Taxonomy" id="994334"/>
    <lineage>
        <taxon>Eukaryota</taxon>
        <taxon>Fungi</taxon>
        <taxon>Fungi incertae sedis</taxon>
        <taxon>Mucoromycota</taxon>
        <taxon>Mucoromycotina</taxon>
        <taxon>Endogonomycetes</taxon>
        <taxon>Endogonales</taxon>
        <taxon>Endogonaceae</taxon>
        <taxon>Jimgerdemannia</taxon>
    </lineage>
</organism>
<gene>
    <name evidence="2" type="ORF">BC936DRAFT_148674</name>
</gene>
<sequence length="103" mass="11949">MSAIQFIAKNPAVIQWEPFSSPDRTIPPHHPLQLAPLFVIGGAGIGGALYFMYHELRHHPDVTVNRRGNPYPWQRVEQHHNTKFITVNKDFFESRKNISNKKY</sequence>
<protein>
    <submittedName>
        <fullName evidence="2">NADH-ubiquinone reductase complex 1 MLRQ subunit-domain-containing protein</fullName>
    </submittedName>
</protein>